<comment type="subcellular location">
    <subcellularLocation>
        <location evidence="1">Mitochondrion</location>
    </subcellularLocation>
</comment>
<proteinExistence type="inferred from homology"/>
<dbReference type="PANTHER" id="PTHR11205">
    <property type="entry name" value="RIBOSOMAL PROTEIN S7"/>
    <property type="match status" value="1"/>
</dbReference>
<evidence type="ECO:0000313" key="11">
    <source>
        <dbReference type="Proteomes" id="UP000241462"/>
    </source>
</evidence>
<dbReference type="InterPro" id="IPR000235">
    <property type="entry name" value="Ribosomal_uS7"/>
</dbReference>
<comment type="similarity">
    <text evidence="2">Belongs to the universal ribosomal protein uS7 family.</text>
</comment>
<gene>
    <name evidence="10" type="ORF">BD289DRAFT_478531</name>
</gene>
<dbReference type="InParanoid" id="A0A2T3ALX2"/>
<comment type="function">
    <text evidence="6">Component of the mitochondrial ribosome (mitoribosome), a dedicated translation machinery responsible for the synthesis of mitochondrial genome-encoded proteins, including at least some of the essential transmembrane subunits of the mitochondrial respiratory chain. The mitoribosomes are attached to the mitochondrial inner membrane and translation products are cotranslationally integrated into the membrane.</text>
</comment>
<evidence type="ECO:0000256" key="1">
    <source>
        <dbReference type="ARBA" id="ARBA00004173"/>
    </source>
</evidence>
<evidence type="ECO:0000256" key="5">
    <source>
        <dbReference type="ARBA" id="ARBA00023274"/>
    </source>
</evidence>
<evidence type="ECO:0000256" key="3">
    <source>
        <dbReference type="ARBA" id="ARBA00022980"/>
    </source>
</evidence>
<keyword evidence="11" id="KW-1185">Reference proteome</keyword>
<protein>
    <recommendedName>
        <fullName evidence="7">Small ribosomal subunit protein uS7m</fullName>
    </recommendedName>
</protein>
<evidence type="ECO:0000259" key="9">
    <source>
        <dbReference type="Pfam" id="PF00177"/>
    </source>
</evidence>
<organism evidence="10 11">
    <name type="scientific">Coniella lustricola</name>
    <dbReference type="NCBI Taxonomy" id="2025994"/>
    <lineage>
        <taxon>Eukaryota</taxon>
        <taxon>Fungi</taxon>
        <taxon>Dikarya</taxon>
        <taxon>Ascomycota</taxon>
        <taxon>Pezizomycotina</taxon>
        <taxon>Sordariomycetes</taxon>
        <taxon>Sordariomycetidae</taxon>
        <taxon>Diaporthales</taxon>
        <taxon>Schizoparmaceae</taxon>
        <taxon>Coniella</taxon>
    </lineage>
</organism>
<evidence type="ECO:0000256" key="2">
    <source>
        <dbReference type="ARBA" id="ARBA00007151"/>
    </source>
</evidence>
<keyword evidence="3 10" id="KW-0689">Ribosomal protein</keyword>
<dbReference type="GO" id="GO:0006412">
    <property type="term" value="P:translation"/>
    <property type="evidence" value="ECO:0007669"/>
    <property type="project" value="InterPro"/>
</dbReference>
<accession>A0A2T3ALX2</accession>
<keyword evidence="4" id="KW-0496">Mitochondrion</keyword>
<dbReference type="FunFam" id="1.10.455.10:FF:000006">
    <property type="entry name" value="37S ribosomal protein S7, mitochondrial"/>
    <property type="match status" value="1"/>
</dbReference>
<dbReference type="GO" id="GO:0005840">
    <property type="term" value="C:ribosome"/>
    <property type="evidence" value="ECO:0007669"/>
    <property type="project" value="UniProtKB-KW"/>
</dbReference>
<evidence type="ECO:0000256" key="7">
    <source>
        <dbReference type="ARBA" id="ARBA00039306"/>
    </source>
</evidence>
<evidence type="ECO:0000313" key="10">
    <source>
        <dbReference type="EMBL" id="PSS03352.1"/>
    </source>
</evidence>
<dbReference type="Proteomes" id="UP000241462">
    <property type="component" value="Unassembled WGS sequence"/>
</dbReference>
<feature type="region of interest" description="Disordered" evidence="8">
    <location>
        <begin position="53"/>
        <end position="114"/>
    </location>
</feature>
<dbReference type="STRING" id="2025994.A0A2T3ALX2"/>
<feature type="domain" description="Small ribosomal subunit protein uS7" evidence="9">
    <location>
        <begin position="158"/>
        <end position="314"/>
    </location>
</feature>
<sequence>MGIALASSDFATLTRPSEAIVPCSSQPKVAKYVKMPPRLSIWGAVRSLALRTGPGASQLQPSRVAAATTRHYADDAHPSPPPSGAGDASIPHIPASMFRPGEQPPPSSKAEEDVQMRDLTLNEAAVNQLQQAAFGLKFQEPPMPMDKLPRAEYHMKYRYDEGITQITRLLMRDGKLGKAQNDMAMILNFLRTSPPPKINPQRPLLPGSPPPEHLPFNPNLYLMLAIDSVAPLIRIRGYAGLAGGGKALEVPMPITKRARRRMAWSWIMDTVNKRPSMGSGKRMLAHRVAEEVIAVVEGSSSVWDKRQLLHKQGTTLRANLNSGQLIKFKR</sequence>
<dbReference type="InterPro" id="IPR023798">
    <property type="entry name" value="Ribosomal_uS7_dom"/>
</dbReference>
<dbReference type="OrthoDB" id="9972728at2759"/>
<dbReference type="AlphaFoldDB" id="A0A2T3ALX2"/>
<dbReference type="GO" id="GO:1990904">
    <property type="term" value="C:ribonucleoprotein complex"/>
    <property type="evidence" value="ECO:0007669"/>
    <property type="project" value="UniProtKB-KW"/>
</dbReference>
<dbReference type="GO" id="GO:0005739">
    <property type="term" value="C:mitochondrion"/>
    <property type="evidence" value="ECO:0007669"/>
    <property type="project" value="UniProtKB-SubCell"/>
</dbReference>
<evidence type="ECO:0000256" key="4">
    <source>
        <dbReference type="ARBA" id="ARBA00023128"/>
    </source>
</evidence>
<dbReference type="Pfam" id="PF00177">
    <property type="entry name" value="Ribosomal_S7"/>
    <property type="match status" value="1"/>
</dbReference>
<evidence type="ECO:0000256" key="6">
    <source>
        <dbReference type="ARBA" id="ARBA00037226"/>
    </source>
</evidence>
<name>A0A2T3ALX2_9PEZI</name>
<keyword evidence="5" id="KW-0687">Ribonucleoprotein</keyword>
<dbReference type="EMBL" id="KZ678375">
    <property type="protein sequence ID" value="PSS03352.1"/>
    <property type="molecule type" value="Genomic_DNA"/>
</dbReference>
<dbReference type="InterPro" id="IPR036823">
    <property type="entry name" value="Ribosomal_uS7_dom_sf"/>
</dbReference>
<dbReference type="Gene3D" id="1.10.455.10">
    <property type="entry name" value="Ribosomal protein S7 domain"/>
    <property type="match status" value="1"/>
</dbReference>
<dbReference type="SUPFAM" id="SSF47973">
    <property type="entry name" value="Ribosomal protein S7"/>
    <property type="match status" value="1"/>
</dbReference>
<evidence type="ECO:0000256" key="8">
    <source>
        <dbReference type="SAM" id="MobiDB-lite"/>
    </source>
</evidence>
<reference evidence="10 11" key="1">
    <citation type="journal article" date="2018" name="Mycol. Prog.">
        <title>Coniella lustricola, a new species from submerged detritus.</title>
        <authorList>
            <person name="Raudabaugh D.B."/>
            <person name="Iturriaga T."/>
            <person name="Carver A."/>
            <person name="Mondo S."/>
            <person name="Pangilinan J."/>
            <person name="Lipzen A."/>
            <person name="He G."/>
            <person name="Amirebrahimi M."/>
            <person name="Grigoriev I.V."/>
            <person name="Miller A.N."/>
        </authorList>
    </citation>
    <scope>NUCLEOTIDE SEQUENCE [LARGE SCALE GENOMIC DNA]</scope>
    <source>
        <strain evidence="10 11">B22-T-1</strain>
    </source>
</reference>